<dbReference type="Pfam" id="PF02875">
    <property type="entry name" value="Mur_ligase_C"/>
    <property type="match status" value="1"/>
</dbReference>
<keyword evidence="6 11" id="KW-0547">Nucleotide-binding</keyword>
<dbReference type="InterPro" id="IPR036615">
    <property type="entry name" value="Mur_ligase_C_dom_sf"/>
</dbReference>
<dbReference type="RefSeq" id="WP_097039114.1">
    <property type="nucleotide sequence ID" value="NZ_OBQF01000001.1"/>
</dbReference>
<keyword evidence="15" id="KW-1185">Reference proteome</keyword>
<comment type="similarity">
    <text evidence="2 11">Belongs to the folylpolyglutamate synthase family.</text>
</comment>
<dbReference type="InterPro" id="IPR013221">
    <property type="entry name" value="Mur_ligase_cen"/>
</dbReference>
<dbReference type="Gene3D" id="3.90.190.20">
    <property type="entry name" value="Mur ligase, C-terminal domain"/>
    <property type="match status" value="1"/>
</dbReference>
<dbReference type="EC" id="6.3.2.17" evidence="3"/>
<evidence type="ECO:0000256" key="6">
    <source>
        <dbReference type="ARBA" id="ARBA00022741"/>
    </source>
</evidence>
<evidence type="ECO:0000256" key="8">
    <source>
        <dbReference type="ARBA" id="ARBA00022842"/>
    </source>
</evidence>
<dbReference type="SUPFAM" id="SSF53244">
    <property type="entry name" value="MurD-like peptide ligases, peptide-binding domain"/>
    <property type="match status" value="1"/>
</dbReference>
<dbReference type="Proteomes" id="UP000219412">
    <property type="component" value="Unassembled WGS sequence"/>
</dbReference>
<protein>
    <recommendedName>
        <fullName evidence="3">tetrahydrofolate synthase</fullName>
        <ecNumber evidence="3">6.3.2.17</ecNumber>
    </recommendedName>
    <alternativeName>
        <fullName evidence="9">Tetrahydrofolylpolyglutamate synthase</fullName>
    </alternativeName>
</protein>
<feature type="domain" description="Mur ligase central" evidence="13">
    <location>
        <begin position="44"/>
        <end position="267"/>
    </location>
</feature>
<comment type="catalytic activity">
    <reaction evidence="10">
        <text>(6S)-5,6,7,8-tetrahydrofolyl-(gamma-L-Glu)(n) + L-glutamate + ATP = (6S)-5,6,7,8-tetrahydrofolyl-(gamma-L-Glu)(n+1) + ADP + phosphate + H(+)</text>
        <dbReference type="Rhea" id="RHEA:10580"/>
        <dbReference type="Rhea" id="RHEA-COMP:14738"/>
        <dbReference type="Rhea" id="RHEA-COMP:14740"/>
        <dbReference type="ChEBI" id="CHEBI:15378"/>
        <dbReference type="ChEBI" id="CHEBI:29985"/>
        <dbReference type="ChEBI" id="CHEBI:30616"/>
        <dbReference type="ChEBI" id="CHEBI:43474"/>
        <dbReference type="ChEBI" id="CHEBI:141005"/>
        <dbReference type="ChEBI" id="CHEBI:456216"/>
        <dbReference type="EC" id="6.3.2.17"/>
    </reaction>
</comment>
<evidence type="ECO:0000256" key="4">
    <source>
        <dbReference type="ARBA" id="ARBA00022598"/>
    </source>
</evidence>
<gene>
    <name evidence="14" type="ORF">SAMN05878391_0667</name>
</gene>
<dbReference type="PIRSF" id="PIRSF001563">
    <property type="entry name" value="Folylpolyglu_synth"/>
    <property type="match status" value="1"/>
</dbReference>
<evidence type="ECO:0000259" key="12">
    <source>
        <dbReference type="Pfam" id="PF02875"/>
    </source>
</evidence>
<dbReference type="InterPro" id="IPR036565">
    <property type="entry name" value="Mur-like_cat_sf"/>
</dbReference>
<organism evidence="14 15">
    <name type="scientific">Salinicoccus kekensis</name>
    <dbReference type="NCBI Taxonomy" id="714307"/>
    <lineage>
        <taxon>Bacteria</taxon>
        <taxon>Bacillati</taxon>
        <taxon>Bacillota</taxon>
        <taxon>Bacilli</taxon>
        <taxon>Bacillales</taxon>
        <taxon>Staphylococcaceae</taxon>
        <taxon>Salinicoccus</taxon>
    </lineage>
</organism>
<evidence type="ECO:0000256" key="9">
    <source>
        <dbReference type="ARBA" id="ARBA00030592"/>
    </source>
</evidence>
<dbReference type="InterPro" id="IPR004101">
    <property type="entry name" value="Mur_ligase_C"/>
</dbReference>
<evidence type="ECO:0000256" key="10">
    <source>
        <dbReference type="ARBA" id="ARBA00047493"/>
    </source>
</evidence>
<evidence type="ECO:0000313" key="15">
    <source>
        <dbReference type="Proteomes" id="UP000219412"/>
    </source>
</evidence>
<dbReference type="GO" id="GO:0005524">
    <property type="term" value="F:ATP binding"/>
    <property type="evidence" value="ECO:0007669"/>
    <property type="project" value="UniProtKB-KW"/>
</dbReference>
<comment type="cofactor">
    <cofactor evidence="1">
        <name>Mg(2+)</name>
        <dbReference type="ChEBI" id="CHEBI:18420"/>
    </cofactor>
</comment>
<dbReference type="GO" id="GO:0005737">
    <property type="term" value="C:cytoplasm"/>
    <property type="evidence" value="ECO:0007669"/>
    <property type="project" value="TreeGrafter"/>
</dbReference>
<evidence type="ECO:0000259" key="13">
    <source>
        <dbReference type="Pfam" id="PF08245"/>
    </source>
</evidence>
<evidence type="ECO:0000313" key="14">
    <source>
        <dbReference type="EMBL" id="SOC39008.1"/>
    </source>
</evidence>
<dbReference type="PANTHER" id="PTHR11136:SF0">
    <property type="entry name" value="DIHYDROFOLATE SYNTHETASE-RELATED"/>
    <property type="match status" value="1"/>
</dbReference>
<evidence type="ECO:0000256" key="3">
    <source>
        <dbReference type="ARBA" id="ARBA00013025"/>
    </source>
</evidence>
<dbReference type="InterPro" id="IPR001645">
    <property type="entry name" value="Folylpolyglutamate_synth"/>
</dbReference>
<keyword evidence="5" id="KW-0479">Metal-binding</keyword>
<evidence type="ECO:0000256" key="5">
    <source>
        <dbReference type="ARBA" id="ARBA00022723"/>
    </source>
</evidence>
<dbReference type="EMBL" id="OBQF01000001">
    <property type="protein sequence ID" value="SOC39008.1"/>
    <property type="molecule type" value="Genomic_DNA"/>
</dbReference>
<keyword evidence="7 11" id="KW-0067">ATP-binding</keyword>
<evidence type="ECO:0000256" key="1">
    <source>
        <dbReference type="ARBA" id="ARBA00001946"/>
    </source>
</evidence>
<evidence type="ECO:0000256" key="2">
    <source>
        <dbReference type="ARBA" id="ARBA00008276"/>
    </source>
</evidence>
<keyword evidence="4 11" id="KW-0436">Ligase</keyword>
<dbReference type="SUPFAM" id="SSF53623">
    <property type="entry name" value="MurD-like peptide ligases, catalytic domain"/>
    <property type="match status" value="1"/>
</dbReference>
<dbReference type="FunFam" id="3.40.1190.10:FF:000011">
    <property type="entry name" value="Folylpolyglutamate synthase/dihydrofolate synthase"/>
    <property type="match status" value="1"/>
</dbReference>
<dbReference type="GO" id="GO:0004326">
    <property type="term" value="F:tetrahydrofolylpolyglutamate synthase activity"/>
    <property type="evidence" value="ECO:0007669"/>
    <property type="project" value="UniProtKB-EC"/>
</dbReference>
<evidence type="ECO:0000256" key="7">
    <source>
        <dbReference type="ARBA" id="ARBA00022840"/>
    </source>
</evidence>
<dbReference type="OrthoDB" id="9809356at2"/>
<dbReference type="GO" id="GO:0008841">
    <property type="term" value="F:dihydrofolate synthase activity"/>
    <property type="evidence" value="ECO:0007669"/>
    <property type="project" value="TreeGrafter"/>
</dbReference>
<sequence length="424" mass="47719">MNYEESLNWIHDQLKFGIKPGLERMKWMLERLGAPQEKINGIHVVGTNGKGSTLNYMRSALNANNYTVGTFTSPYIEVFNERIAVNGDPIPDEAIAELATMVRPVSELMEEETPFGKATEFEIITVMMFVYFGKMNPVDFVIVEAGLGATYDSTNVFSPAMTLLTSIGLDHTEILGDTLIDITRDKSGVIKEGIPLVYNIADDHSREYVRGVLEEKNAKGVEMHRDIIIFHRSDEFDFKYGVYDFENIQLKMIGAHQHENASLAMAALLELKESGRLTLDLNKMVDAIEETSWGGRIEVLQESPLIIADGAHNNEAVDALVSAMKEYYSDKKITVLFSAVKGKPIGPMVDKLAEIADEFKVTEFEFFKSRPVEEIYEAVSHPKKEKISDYRTFIKEFDGEMLLITGSLYFISDIKQFFKDPAGS</sequence>
<feature type="domain" description="Mur ligase C-terminal" evidence="12">
    <location>
        <begin position="295"/>
        <end position="407"/>
    </location>
</feature>
<proteinExistence type="inferred from homology"/>
<dbReference type="GO" id="GO:0046872">
    <property type="term" value="F:metal ion binding"/>
    <property type="evidence" value="ECO:0007669"/>
    <property type="project" value="UniProtKB-KW"/>
</dbReference>
<keyword evidence="8" id="KW-0460">Magnesium</keyword>
<evidence type="ECO:0000256" key="11">
    <source>
        <dbReference type="PIRNR" id="PIRNR001563"/>
    </source>
</evidence>
<accession>A0A285UC75</accession>
<dbReference type="Pfam" id="PF08245">
    <property type="entry name" value="Mur_ligase_M"/>
    <property type="match status" value="1"/>
</dbReference>
<dbReference type="AlphaFoldDB" id="A0A285UC75"/>
<dbReference type="NCBIfam" id="TIGR01499">
    <property type="entry name" value="folC"/>
    <property type="match status" value="1"/>
</dbReference>
<reference evidence="15" key="1">
    <citation type="submission" date="2017-08" db="EMBL/GenBank/DDBJ databases">
        <authorList>
            <person name="Varghese N."/>
            <person name="Submissions S."/>
        </authorList>
    </citation>
    <scope>NUCLEOTIDE SEQUENCE [LARGE SCALE GENOMIC DNA]</scope>
    <source>
        <strain evidence="15">DSM 23173</strain>
    </source>
</reference>
<name>A0A285UC75_9STAP</name>
<dbReference type="Gene3D" id="3.40.1190.10">
    <property type="entry name" value="Mur-like, catalytic domain"/>
    <property type="match status" value="1"/>
</dbReference>
<dbReference type="PANTHER" id="PTHR11136">
    <property type="entry name" value="FOLYLPOLYGLUTAMATE SYNTHASE-RELATED"/>
    <property type="match status" value="1"/>
</dbReference>